<organism evidence="3 4">
    <name type="scientific">Lactobacillus selangorensis</name>
    <dbReference type="NCBI Taxonomy" id="81857"/>
    <lineage>
        <taxon>Bacteria</taxon>
        <taxon>Bacillati</taxon>
        <taxon>Bacillota</taxon>
        <taxon>Bacilli</taxon>
        <taxon>Lactobacillales</taxon>
        <taxon>Lactobacillaceae</taxon>
        <taxon>Lactobacillus</taxon>
    </lineage>
</organism>
<gene>
    <name evidence="2" type="ORF">IV38_GL001028</name>
    <name evidence="3" type="ORF">IV40_GL000826</name>
</gene>
<dbReference type="EMBL" id="JQAZ01000002">
    <property type="protein sequence ID" value="KRN32768.1"/>
    <property type="molecule type" value="Genomic_DNA"/>
</dbReference>
<evidence type="ECO:0000313" key="4">
    <source>
        <dbReference type="Proteomes" id="UP000051645"/>
    </source>
</evidence>
<dbReference type="EMBL" id="JQAT01000002">
    <property type="protein sequence ID" value="KRN28822.1"/>
    <property type="molecule type" value="Genomic_DNA"/>
</dbReference>
<evidence type="ECO:0000313" key="2">
    <source>
        <dbReference type="EMBL" id="KRN28822.1"/>
    </source>
</evidence>
<dbReference type="RefSeq" id="WP_057769017.1">
    <property type="nucleotide sequence ID" value="NZ_JQAT01000002.1"/>
</dbReference>
<comment type="caution">
    <text evidence="3">The sequence shown here is derived from an EMBL/GenBank/DDBJ whole genome shotgun (WGS) entry which is preliminary data.</text>
</comment>
<dbReference type="OrthoDB" id="2310422at2"/>
<evidence type="ECO:0000313" key="3">
    <source>
        <dbReference type="EMBL" id="KRN32768.1"/>
    </source>
</evidence>
<protein>
    <submittedName>
        <fullName evidence="3">Uncharacterized protein</fullName>
    </submittedName>
</protein>
<evidence type="ECO:0000313" key="5">
    <source>
        <dbReference type="Proteomes" id="UP000051751"/>
    </source>
</evidence>
<reference evidence="4 5" key="1">
    <citation type="journal article" date="2015" name="Genome Announc.">
        <title>Expanding the biotechnology potential of lactobacilli through comparative genomics of 213 strains and associated genera.</title>
        <authorList>
            <person name="Sun Z."/>
            <person name="Harris H.M."/>
            <person name="McCann A."/>
            <person name="Guo C."/>
            <person name="Argimon S."/>
            <person name="Zhang W."/>
            <person name="Yang X."/>
            <person name="Jeffery I.B."/>
            <person name="Cooney J.C."/>
            <person name="Kagawa T.F."/>
            <person name="Liu W."/>
            <person name="Song Y."/>
            <person name="Salvetti E."/>
            <person name="Wrobel A."/>
            <person name="Rasinkangas P."/>
            <person name="Parkhill J."/>
            <person name="Rea M.C."/>
            <person name="O'Sullivan O."/>
            <person name="Ritari J."/>
            <person name="Douillard F.P."/>
            <person name="Paul Ross R."/>
            <person name="Yang R."/>
            <person name="Briner A.E."/>
            <person name="Felis G.E."/>
            <person name="de Vos W.M."/>
            <person name="Barrangou R."/>
            <person name="Klaenhammer T.R."/>
            <person name="Caufield P.W."/>
            <person name="Cui Y."/>
            <person name="Zhang H."/>
            <person name="O'Toole P.W."/>
        </authorList>
    </citation>
    <scope>NUCLEOTIDE SEQUENCE [LARGE SCALE GENOMIC DNA]</scope>
    <source>
        <strain evidence="2 5">ATCC BAA-66</strain>
        <strain evidence="3 4">DSM 13344</strain>
    </source>
</reference>
<evidence type="ECO:0000256" key="1">
    <source>
        <dbReference type="SAM" id="Phobius"/>
    </source>
</evidence>
<feature type="transmembrane region" description="Helical" evidence="1">
    <location>
        <begin position="7"/>
        <end position="26"/>
    </location>
</feature>
<accession>A0A0R2FX41</accession>
<keyword evidence="4" id="KW-1185">Reference proteome</keyword>
<keyword evidence="1" id="KW-0472">Membrane</keyword>
<dbReference type="Proteomes" id="UP000051751">
    <property type="component" value="Unassembled WGS sequence"/>
</dbReference>
<sequence length="197" mass="21878">MKKGNKTIWIIIGAVLLVLVVGVVVVRQQVTTQNELADNINKAVENKDGALFLKQFDQNSQEIKFASVGAQSVVEQWHDHASLPSDQIGTYVAEGRSVEGTDVTYKFYVGTKKVFGMDSYYLEARPTSVTFPYADLNQATVKLTNGGKRRSITADQFKQGLFPGKYNFEVSNYDDIYDGNYYVNLSGSGASYEDDLD</sequence>
<dbReference type="Proteomes" id="UP000051645">
    <property type="component" value="Unassembled WGS sequence"/>
</dbReference>
<dbReference type="PATRIC" id="fig|81857.3.peg.1032"/>
<dbReference type="STRING" id="81857.IV38_GL001028"/>
<proteinExistence type="predicted"/>
<keyword evidence="1" id="KW-1133">Transmembrane helix</keyword>
<name>A0A0R2FX41_9LACO</name>
<dbReference type="AlphaFoldDB" id="A0A0R2FX41"/>
<keyword evidence="1" id="KW-0812">Transmembrane</keyword>